<protein>
    <submittedName>
        <fullName evidence="1">Uncharacterized protein</fullName>
    </submittedName>
</protein>
<reference evidence="1 2" key="1">
    <citation type="submission" date="2018-10" db="EMBL/GenBank/DDBJ databases">
        <title>Pan-genome distribution and transcriptional activeness of fungal secondary metabolism genes in Aspergillus section Fumigati.</title>
        <authorList>
            <person name="Takahashi H."/>
            <person name="Umemura M."/>
            <person name="Ninomiya A."/>
            <person name="Kusuya Y."/>
            <person name="Urayama S."/>
            <person name="Shimizu M."/>
            <person name="Watanabe A."/>
            <person name="Kamei K."/>
            <person name="Yaguchi T."/>
            <person name="Hagiwara D."/>
        </authorList>
    </citation>
    <scope>NUCLEOTIDE SEQUENCE [LARGE SCALE GENOMIC DNA]</scope>
    <source>
        <strain evidence="1 2">IFM 55266</strain>
    </source>
</reference>
<comment type="caution">
    <text evidence="1">The sequence shown here is derived from an EMBL/GenBank/DDBJ whole genome shotgun (WGS) entry which is preliminary data.</text>
</comment>
<evidence type="ECO:0000313" key="2">
    <source>
        <dbReference type="Proteomes" id="UP001043456"/>
    </source>
</evidence>
<accession>A0A9P3B9W9</accession>
<dbReference type="EMBL" id="BHVY01000004">
    <property type="protein sequence ID" value="GIJ86900.1"/>
    <property type="molecule type" value="Genomic_DNA"/>
</dbReference>
<evidence type="ECO:0000313" key="1">
    <source>
        <dbReference type="EMBL" id="GIJ86900.1"/>
    </source>
</evidence>
<dbReference type="RefSeq" id="XP_043157646.1">
    <property type="nucleotide sequence ID" value="XM_043301711.1"/>
</dbReference>
<name>A0A9P3B9W9_9EURO</name>
<proteinExistence type="predicted"/>
<dbReference type="AlphaFoldDB" id="A0A9P3B9W9"/>
<gene>
    <name evidence="1" type="ORF">Asppvi_005798</name>
</gene>
<sequence length="319" mass="36162">MSTTTSPRDSDTPAPDITAAANLGQGLSNELVSKAEFQKYRIVRPGPQADSVYFIETHETLSKNKFDLLLHQGDSKDGEVLGVVKMHLRGCTIGLGDPAREIEGKPMVWEKLERPEKYGHKVYHFDFETGAQRMTYTYRKSYGVLGRLKSMELRAGGLDKEDGQLLAKWVGSSSWTMKAGSLFIANMAKSGQDHSAHLDEEAKKWEIMVCLTAFAIIESQHRRTLVKWREYLALIVGKAMEIVDWYTHLSEKMNLEWTGEVSNEAYGEEYWHDIEVGWNTHVFQPRLPHARMTFGGILDDLIIEISELFCCLMVIGDAR</sequence>
<organism evidence="1 2">
    <name type="scientific">Aspergillus pseudoviridinutans</name>
    <dbReference type="NCBI Taxonomy" id="1517512"/>
    <lineage>
        <taxon>Eukaryota</taxon>
        <taxon>Fungi</taxon>
        <taxon>Dikarya</taxon>
        <taxon>Ascomycota</taxon>
        <taxon>Pezizomycotina</taxon>
        <taxon>Eurotiomycetes</taxon>
        <taxon>Eurotiomycetidae</taxon>
        <taxon>Eurotiales</taxon>
        <taxon>Aspergillaceae</taxon>
        <taxon>Aspergillus</taxon>
        <taxon>Aspergillus subgen. Fumigati</taxon>
    </lineage>
</organism>
<keyword evidence="2" id="KW-1185">Reference proteome</keyword>
<dbReference type="GeneID" id="67004409"/>
<dbReference type="OrthoDB" id="3431997at2759"/>
<dbReference type="Proteomes" id="UP001043456">
    <property type="component" value="Unassembled WGS sequence"/>
</dbReference>